<sequence length="997" mass="109699">MRLKRLEQYEARMKEQGLVESQTQCKTSAGDKALSDDDAEWSEGQEEIDDEELSTDESESSSSDSLTEAEDETEDEDDVPVTSSRSKRSCAFADDEAEESEHDADSETGDNENNDDSDSESNVEVRSVSSKSVDSDNMNRPDQHSIGCRSGALGQPRNERHSRFDKLMDLDDFTDLPGHTTEVVEENISAGNYRLNSTRRPQGSLGPGDVDLFTSDYSAILDRSKITNGKQPRPFDGATNQTGHVEAYASGLDDTVAVESSSTSQDSQQVHANRHELFASSKQSFNKTSLDGQNLEEKDSQLDHDKRRQLFESSELLSTSYPDHKSPAGRNTPYDVSREHCASLSQSLFSEPSITRGGTAPPLSTGDEFRDLTWNESNVRFPLSSMDSQETAANTACRQTDSISTPPENMISDHASLDEKTTVDSDEKLKKTELIDSPNQLSQTRMRRRVVLLDHDEDEDGDDSEDKFKFPPKLRSLPGLNAIAKSEENENKLENAKHKPDTTSDTDEKELTIAGDVPYIEDEDDDVDNLGVNSAPQSVQSKEDESADDEVPDNEDESDDAESVEDEYDTASGDTEEASDEEVAQALALKQNMPESSEQNPKRIRKNQGMLRAFAFMTFCDRVHAHEKPELYLEDGDLYAEDGKMRERRFRWRGLENDDPLADASGVMDGDDTDGGSEDDDTAAAVSRFGPMDRWLQSAPRGSQGPRIVPVVVDGETHSTDVDLDNMPNPVDDSVLTVSEERENRQEDSNSNDEKENRPTQQENDSLSVLSLGRKAVLKAQTSEAKIVIQTVSNRKTAANKASFPKPVNPPNVATIARFFSRQTSLLTSSSSCSQLSGRNTVDHISPFHSTSVGDSRPKLSKCGSLLNRLPVSSMAKSTMPSRPSFVGTDDVDSDVIVVPEDSDLSSVIGVTAAGRRNSTGHFFGLRNKVGMSCFNILSQPESGTNGSRVTNQNLPLKARSSQQFTPPFETGKRASCEPIPVNIKRQRSASVFSALM</sequence>
<comment type="caution">
    <text evidence="2">The sequence shown here is derived from an EMBL/GenBank/DDBJ whole genome shotgun (WGS) entry which is preliminary data.</text>
</comment>
<feature type="compositionally biased region" description="Basic and acidic residues" evidence="1">
    <location>
        <begin position="133"/>
        <end position="143"/>
    </location>
</feature>
<feature type="compositionally biased region" description="Basic and acidic residues" evidence="1">
    <location>
        <begin position="157"/>
        <end position="166"/>
    </location>
</feature>
<evidence type="ECO:0000313" key="3">
    <source>
        <dbReference type="Proteomes" id="UP000316759"/>
    </source>
</evidence>
<feature type="region of interest" description="Disordered" evidence="1">
    <location>
        <begin position="657"/>
        <end position="683"/>
    </location>
</feature>
<dbReference type="Proteomes" id="UP000316759">
    <property type="component" value="Unassembled WGS sequence"/>
</dbReference>
<feature type="region of interest" description="Disordered" evidence="1">
    <location>
        <begin position="347"/>
        <end position="369"/>
    </location>
</feature>
<proteinExistence type="predicted"/>
<feature type="compositionally biased region" description="Basic and acidic residues" evidence="1">
    <location>
        <begin position="739"/>
        <end position="758"/>
    </location>
</feature>
<dbReference type="EMBL" id="SUNJ01005846">
    <property type="protein sequence ID" value="TPP63291.1"/>
    <property type="molecule type" value="Genomic_DNA"/>
</dbReference>
<feature type="region of interest" description="Disordered" evidence="1">
    <location>
        <begin position="13"/>
        <end position="166"/>
    </location>
</feature>
<evidence type="ECO:0000313" key="2">
    <source>
        <dbReference type="EMBL" id="TPP63291.1"/>
    </source>
</evidence>
<feature type="compositionally biased region" description="Polar residues" evidence="1">
    <location>
        <begin position="531"/>
        <end position="540"/>
    </location>
</feature>
<feature type="compositionally biased region" description="Acidic residues" evidence="1">
    <location>
        <begin position="67"/>
        <end position="79"/>
    </location>
</feature>
<feature type="compositionally biased region" description="Polar residues" evidence="1">
    <location>
        <begin position="385"/>
        <end position="407"/>
    </location>
</feature>
<feature type="compositionally biased region" description="Basic and acidic residues" evidence="1">
    <location>
        <begin position="295"/>
        <end position="310"/>
    </location>
</feature>
<feature type="compositionally biased region" description="Basic and acidic residues" evidence="1">
    <location>
        <begin position="485"/>
        <end position="502"/>
    </location>
</feature>
<feature type="compositionally biased region" description="Polar residues" evidence="1">
    <location>
        <begin position="280"/>
        <end position="292"/>
    </location>
</feature>
<feature type="compositionally biased region" description="Acidic residues" evidence="1">
    <location>
        <begin position="545"/>
        <end position="583"/>
    </location>
</feature>
<gene>
    <name evidence="2" type="ORF">FGIG_08277</name>
</gene>
<evidence type="ECO:0008006" key="4">
    <source>
        <dbReference type="Google" id="ProtNLM"/>
    </source>
</evidence>
<dbReference type="OrthoDB" id="5859781at2759"/>
<feature type="compositionally biased region" description="Basic and acidic residues" evidence="1">
    <location>
        <begin position="415"/>
        <end position="434"/>
    </location>
</feature>
<accession>A0A504YSV0</accession>
<feature type="region of interest" description="Disordered" evidence="1">
    <location>
        <begin position="278"/>
        <end position="335"/>
    </location>
</feature>
<feature type="region of interest" description="Disordered" evidence="1">
    <location>
        <begin position="718"/>
        <end position="769"/>
    </location>
</feature>
<feature type="compositionally biased region" description="Acidic residues" evidence="1">
    <location>
        <begin position="93"/>
        <end position="121"/>
    </location>
</feature>
<reference evidence="2 3" key="1">
    <citation type="submission" date="2019-04" db="EMBL/GenBank/DDBJ databases">
        <title>Annotation for the trematode Fasciola gigantica.</title>
        <authorList>
            <person name="Choi Y.-J."/>
        </authorList>
    </citation>
    <scope>NUCLEOTIDE SEQUENCE [LARGE SCALE GENOMIC DNA]</scope>
    <source>
        <strain evidence="2">Uganda_cow_1</strain>
    </source>
</reference>
<protein>
    <recommendedName>
        <fullName evidence="4">Claspin</fullName>
    </recommendedName>
</protein>
<feature type="region of interest" description="Disordered" evidence="1">
    <location>
        <begin position="383"/>
        <end position="604"/>
    </location>
</feature>
<feature type="compositionally biased region" description="Acidic residues" evidence="1">
    <location>
        <begin position="519"/>
        <end position="528"/>
    </location>
</feature>
<keyword evidence="3" id="KW-1185">Reference proteome</keyword>
<feature type="compositionally biased region" description="Low complexity" evidence="1">
    <location>
        <begin position="122"/>
        <end position="132"/>
    </location>
</feature>
<feature type="compositionally biased region" description="Acidic residues" evidence="1">
    <location>
        <begin position="455"/>
        <end position="465"/>
    </location>
</feature>
<dbReference type="AlphaFoldDB" id="A0A504YSV0"/>
<feature type="compositionally biased region" description="Acidic residues" evidence="1">
    <location>
        <begin position="669"/>
        <end position="682"/>
    </location>
</feature>
<organism evidence="2 3">
    <name type="scientific">Fasciola gigantica</name>
    <name type="common">Giant liver fluke</name>
    <dbReference type="NCBI Taxonomy" id="46835"/>
    <lineage>
        <taxon>Eukaryota</taxon>
        <taxon>Metazoa</taxon>
        <taxon>Spiralia</taxon>
        <taxon>Lophotrochozoa</taxon>
        <taxon>Platyhelminthes</taxon>
        <taxon>Trematoda</taxon>
        <taxon>Digenea</taxon>
        <taxon>Plagiorchiida</taxon>
        <taxon>Echinostomata</taxon>
        <taxon>Echinostomatoidea</taxon>
        <taxon>Fasciolidae</taxon>
        <taxon>Fasciola</taxon>
    </lineage>
</organism>
<name>A0A504YSV0_FASGI</name>
<feature type="compositionally biased region" description="Polar residues" evidence="1">
    <location>
        <begin position="759"/>
        <end position="769"/>
    </location>
</feature>
<evidence type="ECO:0000256" key="1">
    <source>
        <dbReference type="SAM" id="MobiDB-lite"/>
    </source>
</evidence>
<feature type="compositionally biased region" description="Acidic residues" evidence="1">
    <location>
        <begin position="36"/>
        <end position="59"/>
    </location>
</feature>
<feature type="compositionally biased region" description="Polar residues" evidence="1">
    <location>
        <begin position="311"/>
        <end position="321"/>
    </location>
</feature>